<feature type="non-terminal residue" evidence="1">
    <location>
        <position position="1"/>
    </location>
</feature>
<gene>
    <name evidence="1" type="ORF">K8W20_16155</name>
</gene>
<reference evidence="1" key="2">
    <citation type="submission" date="2021-09" db="EMBL/GenBank/DDBJ databases">
        <authorList>
            <person name="Gilroy R."/>
        </authorList>
    </citation>
    <scope>NUCLEOTIDE SEQUENCE</scope>
    <source>
        <strain evidence="1">ChiSjej2B20-17149</strain>
    </source>
</reference>
<sequence length="65" mass="7566">GDNLEEQRQVAIDQYANALPTYLNEQVQGIYEPLRNSMLEYCQVLTIEMQRLREAFNTLETSSVQ</sequence>
<dbReference type="Proteomes" id="UP000752172">
    <property type="component" value="Unassembled WGS sequence"/>
</dbReference>
<evidence type="ECO:0000313" key="2">
    <source>
        <dbReference type="Proteomes" id="UP000752172"/>
    </source>
</evidence>
<accession>A0A921NK93</accession>
<comment type="caution">
    <text evidence="1">The sequence shown here is derived from an EMBL/GenBank/DDBJ whole genome shotgun (WGS) entry which is preliminary data.</text>
</comment>
<evidence type="ECO:0000313" key="1">
    <source>
        <dbReference type="EMBL" id="HJH20239.1"/>
    </source>
</evidence>
<protein>
    <submittedName>
        <fullName evidence="1">Dynamin</fullName>
    </submittedName>
</protein>
<dbReference type="AlphaFoldDB" id="A0A921NK93"/>
<name>A0A921NK93_9PSED</name>
<dbReference type="EMBL" id="DYTS01000283">
    <property type="protein sequence ID" value="HJH20239.1"/>
    <property type="molecule type" value="Genomic_DNA"/>
</dbReference>
<proteinExistence type="predicted"/>
<reference evidence="1" key="1">
    <citation type="journal article" date="2021" name="PeerJ">
        <title>Extensive microbial diversity within the chicken gut microbiome revealed by metagenomics and culture.</title>
        <authorList>
            <person name="Gilroy R."/>
            <person name="Ravi A."/>
            <person name="Getino M."/>
            <person name="Pursley I."/>
            <person name="Horton D.L."/>
            <person name="Alikhan N.F."/>
            <person name="Baker D."/>
            <person name="Gharbi K."/>
            <person name="Hall N."/>
            <person name="Watson M."/>
            <person name="Adriaenssens E.M."/>
            <person name="Foster-Nyarko E."/>
            <person name="Jarju S."/>
            <person name="Secka A."/>
            <person name="Antonio M."/>
            <person name="Oren A."/>
            <person name="Chaudhuri R.R."/>
            <person name="La Ragione R."/>
            <person name="Hildebrand F."/>
            <person name="Pallen M.J."/>
        </authorList>
    </citation>
    <scope>NUCLEOTIDE SEQUENCE</scope>
    <source>
        <strain evidence="1">ChiSjej2B20-17149</strain>
    </source>
</reference>
<organism evidence="1 2">
    <name type="scientific">Pseudomonas lactis</name>
    <dbReference type="NCBI Taxonomy" id="1615674"/>
    <lineage>
        <taxon>Bacteria</taxon>
        <taxon>Pseudomonadati</taxon>
        <taxon>Pseudomonadota</taxon>
        <taxon>Gammaproteobacteria</taxon>
        <taxon>Pseudomonadales</taxon>
        <taxon>Pseudomonadaceae</taxon>
        <taxon>Pseudomonas</taxon>
    </lineage>
</organism>